<dbReference type="Proteomes" id="UP001642483">
    <property type="component" value="Unassembled WGS sequence"/>
</dbReference>
<dbReference type="InterPro" id="IPR002347">
    <property type="entry name" value="SDR_fam"/>
</dbReference>
<keyword evidence="1" id="KW-0560">Oxidoreductase</keyword>
<comment type="caution">
    <text evidence="2">The sequence shown here is derived from an EMBL/GenBank/DDBJ whole genome shotgun (WGS) entry which is preliminary data.</text>
</comment>
<evidence type="ECO:0000313" key="3">
    <source>
        <dbReference type="Proteomes" id="UP001642483"/>
    </source>
</evidence>
<evidence type="ECO:0000256" key="1">
    <source>
        <dbReference type="ARBA" id="ARBA00023002"/>
    </source>
</evidence>
<dbReference type="InterPro" id="IPR020904">
    <property type="entry name" value="Sc_DH/Rdtase_CS"/>
</dbReference>
<name>A0ABP0GN75_CLALP</name>
<evidence type="ECO:0000313" key="2">
    <source>
        <dbReference type="EMBL" id="CAK8693185.1"/>
    </source>
</evidence>
<dbReference type="Pfam" id="PF13561">
    <property type="entry name" value="adh_short_C2"/>
    <property type="match status" value="1"/>
</dbReference>
<dbReference type="InterPro" id="IPR036291">
    <property type="entry name" value="NAD(P)-bd_dom_sf"/>
</dbReference>
<dbReference type="PANTHER" id="PTHR43975:SF2">
    <property type="entry name" value="EG:BACR7A4.14 PROTEIN-RELATED"/>
    <property type="match status" value="1"/>
</dbReference>
<dbReference type="Gene3D" id="3.40.50.720">
    <property type="entry name" value="NAD(P)-binding Rossmann-like Domain"/>
    <property type="match status" value="1"/>
</dbReference>
<proteinExistence type="predicted"/>
<dbReference type="PRINTS" id="PR00080">
    <property type="entry name" value="SDRFAMILY"/>
</dbReference>
<accession>A0ABP0GN75</accession>
<dbReference type="PROSITE" id="PS00061">
    <property type="entry name" value="ADH_SHORT"/>
    <property type="match status" value="1"/>
</dbReference>
<dbReference type="SUPFAM" id="SSF51735">
    <property type="entry name" value="NAD(P)-binding Rossmann-fold domains"/>
    <property type="match status" value="1"/>
</dbReference>
<reference evidence="2 3" key="1">
    <citation type="submission" date="2024-02" db="EMBL/GenBank/DDBJ databases">
        <authorList>
            <person name="Daric V."/>
            <person name="Darras S."/>
        </authorList>
    </citation>
    <scope>NUCLEOTIDE SEQUENCE [LARGE SCALE GENOMIC DNA]</scope>
</reference>
<protein>
    <submittedName>
        <fullName evidence="2">Uncharacterized protein</fullName>
    </submittedName>
</protein>
<gene>
    <name evidence="2" type="ORF">CVLEPA_LOCUS26499</name>
</gene>
<dbReference type="PRINTS" id="PR00081">
    <property type="entry name" value="GDHRDH"/>
</dbReference>
<dbReference type="EMBL" id="CAWYQH010000130">
    <property type="protein sequence ID" value="CAK8693185.1"/>
    <property type="molecule type" value="Genomic_DNA"/>
</dbReference>
<keyword evidence="3" id="KW-1185">Reference proteome</keyword>
<organism evidence="2 3">
    <name type="scientific">Clavelina lepadiformis</name>
    <name type="common">Light-bulb sea squirt</name>
    <name type="synonym">Ascidia lepadiformis</name>
    <dbReference type="NCBI Taxonomy" id="159417"/>
    <lineage>
        <taxon>Eukaryota</taxon>
        <taxon>Metazoa</taxon>
        <taxon>Chordata</taxon>
        <taxon>Tunicata</taxon>
        <taxon>Ascidiacea</taxon>
        <taxon>Aplousobranchia</taxon>
        <taxon>Clavelinidae</taxon>
        <taxon>Clavelina</taxon>
    </lineage>
</organism>
<sequence>MSEFSSKVILITGAASGFGQAIANAFAKKGASLSLVDKDEENLNKVTEQCKKAGANKVLAVVADLRVEDNIVRAMNETIETFDRLDVLVNNAGVCKLGSVENVPIDSFDSTFHVNVKAHFHFTQLAVPHLEKTKGNVINIASIVGEMPTPGAIFYGMSKAALIYFTKSAALSLAEKGIRVNAVAPSGCDTNLLNWPESSQPGISMEEILKFYAKDQPLGGINIEKQDVVDAILFLASNSARTITGTCLAVDRGRLLAGSITKLV</sequence>
<dbReference type="PANTHER" id="PTHR43975">
    <property type="entry name" value="ZGC:101858"/>
    <property type="match status" value="1"/>
</dbReference>